<name>A0A9P0EER8_NEZVI</name>
<protein>
    <submittedName>
        <fullName evidence="1">Uncharacterized protein</fullName>
    </submittedName>
</protein>
<dbReference type="Proteomes" id="UP001152798">
    <property type="component" value="Chromosome 1"/>
</dbReference>
<evidence type="ECO:0000313" key="1">
    <source>
        <dbReference type="EMBL" id="CAH1392466.1"/>
    </source>
</evidence>
<gene>
    <name evidence="1" type="ORF">NEZAVI_LOCUS3279</name>
</gene>
<dbReference type="EMBL" id="OV725077">
    <property type="protein sequence ID" value="CAH1392466.1"/>
    <property type="molecule type" value="Genomic_DNA"/>
</dbReference>
<accession>A0A9P0EER8</accession>
<dbReference type="OrthoDB" id="10262320at2759"/>
<dbReference type="AlphaFoldDB" id="A0A9P0EER8"/>
<sequence>MDPIGGDIYSVSIKEEITDETEATHELIDVKQEDEMFVPDEADGFIHVKQEDDMLVPSRDALMNDDEDEGLSSSIEEGEPVHLDKRKRLDKSDSPCENLCMNIRDNFGRYVKKRKTEIGQAVANSKNSKFEVKMPYSYDRDPLTNVLLAETSLLKEQRHAIKGLGESKNTTLCASALLMKHSFDKNGTHLPRHHIDSFLAGIGSTMKKLNRYNQHVAKGRIFNLVQNLVSQELFNQSSYT</sequence>
<evidence type="ECO:0000313" key="2">
    <source>
        <dbReference type="Proteomes" id="UP001152798"/>
    </source>
</evidence>
<organism evidence="1 2">
    <name type="scientific">Nezara viridula</name>
    <name type="common">Southern green stink bug</name>
    <name type="synonym">Cimex viridulus</name>
    <dbReference type="NCBI Taxonomy" id="85310"/>
    <lineage>
        <taxon>Eukaryota</taxon>
        <taxon>Metazoa</taxon>
        <taxon>Ecdysozoa</taxon>
        <taxon>Arthropoda</taxon>
        <taxon>Hexapoda</taxon>
        <taxon>Insecta</taxon>
        <taxon>Pterygota</taxon>
        <taxon>Neoptera</taxon>
        <taxon>Paraneoptera</taxon>
        <taxon>Hemiptera</taxon>
        <taxon>Heteroptera</taxon>
        <taxon>Panheteroptera</taxon>
        <taxon>Pentatomomorpha</taxon>
        <taxon>Pentatomoidea</taxon>
        <taxon>Pentatomidae</taxon>
        <taxon>Pentatominae</taxon>
        <taxon>Nezara</taxon>
    </lineage>
</organism>
<keyword evidence="2" id="KW-1185">Reference proteome</keyword>
<reference evidence="1" key="1">
    <citation type="submission" date="2022-01" db="EMBL/GenBank/DDBJ databases">
        <authorList>
            <person name="King R."/>
        </authorList>
    </citation>
    <scope>NUCLEOTIDE SEQUENCE</scope>
</reference>
<proteinExistence type="predicted"/>